<comment type="caution">
    <text evidence="7">The sequence shown here is derived from an EMBL/GenBank/DDBJ whole genome shotgun (WGS) entry which is preliminary data.</text>
</comment>
<feature type="domain" description="Polypeptide-transport-associated ShlB-type" evidence="6">
    <location>
        <begin position="53"/>
        <end position="126"/>
    </location>
</feature>
<evidence type="ECO:0000256" key="3">
    <source>
        <dbReference type="ARBA" id="ARBA00023237"/>
    </source>
</evidence>
<dbReference type="InterPro" id="IPR005565">
    <property type="entry name" value="Hemolysn_activator_HlyB_C"/>
</dbReference>
<dbReference type="Pfam" id="PF03865">
    <property type="entry name" value="ShlB"/>
    <property type="match status" value="1"/>
</dbReference>
<keyword evidence="1" id="KW-0472">Membrane</keyword>
<evidence type="ECO:0000256" key="2">
    <source>
        <dbReference type="ARBA" id="ARBA00022692"/>
    </source>
</evidence>
<feature type="domain" description="Haemolysin activator HlyB C-terminal" evidence="5">
    <location>
        <begin position="193"/>
        <end position="515"/>
    </location>
</feature>
<dbReference type="Gene3D" id="2.40.160.50">
    <property type="entry name" value="membrane protein fhac: a member of the omp85/tpsb transporter family"/>
    <property type="match status" value="1"/>
</dbReference>
<dbReference type="AlphaFoldDB" id="A0A317F672"/>
<keyword evidence="8" id="KW-1185">Reference proteome</keyword>
<dbReference type="PANTHER" id="PTHR34597:SF6">
    <property type="entry name" value="BLR6126 PROTEIN"/>
    <property type="match status" value="1"/>
</dbReference>
<evidence type="ECO:0000259" key="5">
    <source>
        <dbReference type="Pfam" id="PF03865"/>
    </source>
</evidence>
<dbReference type="Pfam" id="PF08479">
    <property type="entry name" value="POTRA_2"/>
    <property type="match status" value="1"/>
</dbReference>
<protein>
    <submittedName>
        <fullName evidence="7">ShlB/FhaC/HecB family hemolysin secretion/activation protein</fullName>
    </submittedName>
</protein>
<dbReference type="EMBL" id="QGNA01000009">
    <property type="protein sequence ID" value="PWS34042.1"/>
    <property type="molecule type" value="Genomic_DNA"/>
</dbReference>
<organism evidence="7 8">
    <name type="scientific">Falsiroseomonas bella</name>
    <dbReference type="NCBI Taxonomy" id="2184016"/>
    <lineage>
        <taxon>Bacteria</taxon>
        <taxon>Pseudomonadati</taxon>
        <taxon>Pseudomonadota</taxon>
        <taxon>Alphaproteobacteria</taxon>
        <taxon>Acetobacterales</taxon>
        <taxon>Roseomonadaceae</taxon>
        <taxon>Falsiroseomonas</taxon>
    </lineage>
</organism>
<reference evidence="8" key="1">
    <citation type="submission" date="2018-05" db="EMBL/GenBank/DDBJ databases">
        <authorList>
            <person name="Du Z."/>
            <person name="Wang X."/>
        </authorList>
    </citation>
    <scope>NUCLEOTIDE SEQUENCE [LARGE SCALE GENOMIC DNA]</scope>
    <source>
        <strain evidence="8">CQN31</strain>
    </source>
</reference>
<dbReference type="PANTHER" id="PTHR34597">
    <property type="entry name" value="SLR1661 PROTEIN"/>
    <property type="match status" value="1"/>
</dbReference>
<name>A0A317F672_9PROT</name>
<keyword evidence="2" id="KW-0812">Transmembrane</keyword>
<accession>A0A317F672</accession>
<dbReference type="InterPro" id="IPR051544">
    <property type="entry name" value="TPS_OM_transporter"/>
</dbReference>
<dbReference type="Gene3D" id="3.10.20.310">
    <property type="entry name" value="membrane protein fhac"/>
    <property type="match status" value="1"/>
</dbReference>
<dbReference type="GO" id="GO:0008320">
    <property type="term" value="F:protein transmembrane transporter activity"/>
    <property type="evidence" value="ECO:0007669"/>
    <property type="project" value="TreeGrafter"/>
</dbReference>
<dbReference type="Proteomes" id="UP000245765">
    <property type="component" value="Unassembled WGS sequence"/>
</dbReference>
<feature type="region of interest" description="Disordered" evidence="4">
    <location>
        <begin position="1"/>
        <end position="37"/>
    </location>
</feature>
<proteinExistence type="predicted"/>
<evidence type="ECO:0000256" key="1">
    <source>
        <dbReference type="ARBA" id="ARBA00022452"/>
    </source>
</evidence>
<keyword evidence="1" id="KW-1134">Transmembrane beta strand</keyword>
<evidence type="ECO:0000259" key="6">
    <source>
        <dbReference type="Pfam" id="PF08479"/>
    </source>
</evidence>
<evidence type="ECO:0000313" key="8">
    <source>
        <dbReference type="Proteomes" id="UP000245765"/>
    </source>
</evidence>
<dbReference type="InterPro" id="IPR013686">
    <property type="entry name" value="Polypept-transport_assoc_ShlB"/>
</dbReference>
<dbReference type="GO" id="GO:0046819">
    <property type="term" value="P:protein secretion by the type V secretion system"/>
    <property type="evidence" value="ECO:0007669"/>
    <property type="project" value="TreeGrafter"/>
</dbReference>
<evidence type="ECO:0000313" key="7">
    <source>
        <dbReference type="EMBL" id="PWS34042.1"/>
    </source>
</evidence>
<dbReference type="GO" id="GO:0098046">
    <property type="term" value="C:type V protein secretion system complex"/>
    <property type="evidence" value="ECO:0007669"/>
    <property type="project" value="TreeGrafter"/>
</dbReference>
<evidence type="ECO:0000256" key="4">
    <source>
        <dbReference type="SAM" id="MobiDB-lite"/>
    </source>
</evidence>
<sequence>MPGVAPAQTPPPLPGIIQRVAPPQPPDLGPSLLPPETGAVTGPGATRLILPARVSIVGNTALAEAALRARFAALENRQVTLAEVEQARLAILGAYREAGFPYVAVRATLAASPRGEIELRFQVIEGAIAEILLEGEIGPAARQARRFLDPLVGQRPLPAAALERALLLAGDIAGVSARGVLRPIAGEPGALQLVVQLARQPFGGFFSLDNRGYDLTGAWQGLLVGQLNSVTGLGERSEIAILQTDGNGQSFLQVTEEFFIGGSGLRLRAYAGGGRAAPGSALAAIGYAGDTRVAGAALLYPVIRSRPLNLNLSGQLDAYESTVEFRSAPGESRSRQSRDAVRALRFGLDGAFQDAWLATAPAAAATTGLLRFSQGLTTLGASDGDGALTARLGSDFGFSKLVAEASRLQPLFSPAEGWLVSLFGVAAAQWSDDVLPPAEKFYLGGNRLGRGFYAGQVSGDRALAGSLELQLSTMFDLPGLRLGTQFYAFRDEGSAWDNGPFALDRSVGSWGGGVRLQFDERVQLDIEGVRRITRQPDGANTTPLSEDAAYLRVLVRF</sequence>
<gene>
    <name evidence="7" type="ORF">DFH01_27315</name>
</gene>
<keyword evidence="3" id="KW-0998">Cell outer membrane</keyword>